<dbReference type="AlphaFoldDB" id="A0A844ZSH2"/>
<protein>
    <submittedName>
        <fullName evidence="1">Uncharacterized protein</fullName>
    </submittedName>
</protein>
<evidence type="ECO:0000313" key="2">
    <source>
        <dbReference type="Proteomes" id="UP000442714"/>
    </source>
</evidence>
<gene>
    <name evidence="1" type="ORF">GRI41_05475</name>
</gene>
<dbReference type="RefSeq" id="WP_160603738.1">
    <property type="nucleotide sequence ID" value="NZ_WTYX01000001.1"/>
</dbReference>
<sequence>MAYGYKIHLFGKHHERMTWLSELCIAQDKALTGCDIPASRDEFENIEGPVFREAEYWRASRWPDDPTRQLKRVWTWPKYGLALENICPKIVHTDGFFSGLSCESHYGGLQFMHAMASRPNESDDQTRRYIRGWSQFVFRVATGKVDLDANYCDAVRAHAGPAASRLAPKNLKYCAEREEKGKRYPAWTVRTLFTFHCDKMFTSKTCDVLPGDEVAKKAAIGAMFHLIQDSYSQSHAARGAAEPSNGPYDAVVECRPVKKFYYFAENKKEHGAADKAPEFAQSCRERGDILDPITAGARMLGYVDGGQANEDAFVSMMMEQVIGHAPHT</sequence>
<name>A0A844ZSH2_9SPHN</name>
<organism evidence="1 2">
    <name type="scientific">Pontixanthobacter aquaemixtae</name>
    <dbReference type="NCBI Taxonomy" id="1958940"/>
    <lineage>
        <taxon>Bacteria</taxon>
        <taxon>Pseudomonadati</taxon>
        <taxon>Pseudomonadota</taxon>
        <taxon>Alphaproteobacteria</taxon>
        <taxon>Sphingomonadales</taxon>
        <taxon>Erythrobacteraceae</taxon>
        <taxon>Pontixanthobacter</taxon>
    </lineage>
</organism>
<proteinExistence type="predicted"/>
<accession>A0A844ZSH2</accession>
<comment type="caution">
    <text evidence="1">The sequence shown here is derived from an EMBL/GenBank/DDBJ whole genome shotgun (WGS) entry which is preliminary data.</text>
</comment>
<evidence type="ECO:0000313" key="1">
    <source>
        <dbReference type="EMBL" id="MXO90262.1"/>
    </source>
</evidence>
<dbReference type="Proteomes" id="UP000442714">
    <property type="component" value="Unassembled WGS sequence"/>
</dbReference>
<reference evidence="1 2" key="1">
    <citation type="submission" date="2019-12" db="EMBL/GenBank/DDBJ databases">
        <title>Genomic-based taxomic classification of the family Erythrobacteraceae.</title>
        <authorList>
            <person name="Xu L."/>
        </authorList>
    </citation>
    <scope>NUCLEOTIDE SEQUENCE [LARGE SCALE GENOMIC DNA]</scope>
    <source>
        <strain evidence="1 2">KCTC 52763</strain>
    </source>
</reference>
<keyword evidence="2" id="KW-1185">Reference proteome</keyword>
<dbReference type="EMBL" id="WTYX01000001">
    <property type="protein sequence ID" value="MXO90262.1"/>
    <property type="molecule type" value="Genomic_DNA"/>
</dbReference>
<dbReference type="OrthoDB" id="7605324at2"/>